<keyword evidence="2" id="KW-1185">Reference proteome</keyword>
<reference evidence="1" key="1">
    <citation type="submission" date="2019-11" db="EMBL/GenBank/DDBJ databases">
        <title>Nori genome reveals adaptations in red seaweeds to the harsh intertidal environment.</title>
        <authorList>
            <person name="Wang D."/>
            <person name="Mao Y."/>
        </authorList>
    </citation>
    <scope>NUCLEOTIDE SEQUENCE</scope>
    <source>
        <tissue evidence="1">Gametophyte</tissue>
    </source>
</reference>
<proteinExistence type="predicted"/>
<accession>A0ACC3C4N0</accession>
<gene>
    <name evidence="1" type="ORF">I4F81_007445</name>
</gene>
<comment type="caution">
    <text evidence="1">The sequence shown here is derived from an EMBL/GenBank/DDBJ whole genome shotgun (WGS) entry which is preliminary data.</text>
</comment>
<evidence type="ECO:0000313" key="2">
    <source>
        <dbReference type="Proteomes" id="UP000798662"/>
    </source>
</evidence>
<organism evidence="1 2">
    <name type="scientific">Pyropia yezoensis</name>
    <name type="common">Susabi-nori</name>
    <name type="synonym">Porphyra yezoensis</name>
    <dbReference type="NCBI Taxonomy" id="2788"/>
    <lineage>
        <taxon>Eukaryota</taxon>
        <taxon>Rhodophyta</taxon>
        <taxon>Bangiophyceae</taxon>
        <taxon>Bangiales</taxon>
        <taxon>Bangiaceae</taxon>
        <taxon>Pyropia</taxon>
    </lineage>
</organism>
<dbReference type="EMBL" id="CM020619">
    <property type="protein sequence ID" value="KAK1864909.1"/>
    <property type="molecule type" value="Genomic_DNA"/>
</dbReference>
<name>A0ACC3C4N0_PYRYE</name>
<evidence type="ECO:0000313" key="1">
    <source>
        <dbReference type="EMBL" id="KAK1864909.1"/>
    </source>
</evidence>
<sequence>MRPAYVAQTHVPARIQMAGPWLDRLYEEIRARLLQSLANWCSQRKAVLVLHAWEIVQRHEIVNLLPMIGGESVFLDSVYCEDKIQDGAGQAQLVHEKLAASGGMGIFNAVTSGNAEACLEMRRLVTEQNPGMVSLNDQADVVNLLIKDILLLPPSSSSSRLLPAGTADEAPAPPAVATG</sequence>
<dbReference type="Proteomes" id="UP000798662">
    <property type="component" value="Chromosome 2"/>
</dbReference>
<protein>
    <submittedName>
        <fullName evidence="1">Uncharacterized protein</fullName>
    </submittedName>
</protein>